<feature type="signal peptide" evidence="1">
    <location>
        <begin position="1"/>
        <end position="23"/>
    </location>
</feature>
<evidence type="ECO:0000256" key="1">
    <source>
        <dbReference type="SAM" id="SignalP"/>
    </source>
</evidence>
<keyword evidence="1" id="KW-0732">Signal</keyword>
<dbReference type="AlphaFoldDB" id="A0A183E989"/>
<reference evidence="4" key="1">
    <citation type="submission" date="2016-06" db="UniProtKB">
        <authorList>
            <consortium name="WormBaseParasite"/>
        </authorList>
    </citation>
    <scope>IDENTIFICATION</scope>
</reference>
<protein>
    <submittedName>
        <fullName evidence="4">Secreted protein</fullName>
    </submittedName>
</protein>
<organism evidence="4">
    <name type="scientific">Gongylonema pulchrum</name>
    <dbReference type="NCBI Taxonomy" id="637853"/>
    <lineage>
        <taxon>Eukaryota</taxon>
        <taxon>Metazoa</taxon>
        <taxon>Ecdysozoa</taxon>
        <taxon>Nematoda</taxon>
        <taxon>Chromadorea</taxon>
        <taxon>Rhabditida</taxon>
        <taxon>Spirurina</taxon>
        <taxon>Spiruromorpha</taxon>
        <taxon>Spiruroidea</taxon>
        <taxon>Gongylonematidae</taxon>
        <taxon>Gongylonema</taxon>
    </lineage>
</organism>
<evidence type="ECO:0000313" key="2">
    <source>
        <dbReference type="EMBL" id="VDN29976.1"/>
    </source>
</evidence>
<sequence length="199" mass="22931">MEVIVIFRMFFIYCALSTQRVIAVTISSISSSGSNNNDSISGWNLTDVPYTIRYFEQPFYNNGDNSSKNNGDDNRREFIRIQLDDEIDDINNNSTRSSILKYGEEHNRSKKGQFKPSGPLFMYDDGYTNNTLKSISENKEEKNFIRTHSNTLFGSNNKIGISFLKIDSKNDNNNSSKMPIEWIDTRLLFDDRNKSTTVR</sequence>
<keyword evidence="3" id="KW-1185">Reference proteome</keyword>
<feature type="chain" id="PRO_5043139058" evidence="1">
    <location>
        <begin position="24"/>
        <end position="199"/>
    </location>
</feature>
<reference evidence="2 3" key="2">
    <citation type="submission" date="2018-11" db="EMBL/GenBank/DDBJ databases">
        <authorList>
            <consortium name="Pathogen Informatics"/>
        </authorList>
    </citation>
    <scope>NUCLEOTIDE SEQUENCE [LARGE SCALE GENOMIC DNA]</scope>
</reference>
<evidence type="ECO:0000313" key="4">
    <source>
        <dbReference type="WBParaSite" id="GPUH_0001755201-mRNA-1"/>
    </source>
</evidence>
<dbReference type="WBParaSite" id="GPUH_0001755201-mRNA-1">
    <property type="protein sequence ID" value="GPUH_0001755201-mRNA-1"/>
    <property type="gene ID" value="GPUH_0001755201"/>
</dbReference>
<dbReference type="EMBL" id="UYRT01085310">
    <property type="protein sequence ID" value="VDN29976.1"/>
    <property type="molecule type" value="Genomic_DNA"/>
</dbReference>
<dbReference type="Proteomes" id="UP000271098">
    <property type="component" value="Unassembled WGS sequence"/>
</dbReference>
<evidence type="ECO:0000313" key="3">
    <source>
        <dbReference type="Proteomes" id="UP000271098"/>
    </source>
</evidence>
<name>A0A183E989_9BILA</name>
<gene>
    <name evidence="2" type="ORF">GPUH_LOCUS17529</name>
</gene>
<accession>A0A183E989</accession>
<proteinExistence type="predicted"/>